<dbReference type="Proteomes" id="UP000003100">
    <property type="component" value="Unassembled WGS sequence"/>
</dbReference>
<dbReference type="HOGENOM" id="CLU_1691770_0_0_9"/>
<dbReference type="eggNOG" id="ENOG5032UKI">
    <property type="taxonomic scope" value="Bacteria"/>
</dbReference>
<dbReference type="GeneID" id="86822953"/>
<dbReference type="AlphaFoldDB" id="C0CQP2"/>
<dbReference type="PATRIC" id="fig|476272.21.peg.1328"/>
<dbReference type="EMBL" id="ACBZ01000172">
    <property type="protein sequence ID" value="EEG47921.1"/>
    <property type="molecule type" value="Genomic_DNA"/>
</dbReference>
<name>C0CQP2_BLAHS</name>
<reference evidence="1 2" key="2">
    <citation type="submission" date="2009-02" db="EMBL/GenBank/DDBJ databases">
        <title>Draft genome sequence of Blautia hydrogenotrophica DSM 10507 (Ruminococcus hydrogenotrophicus DSM 10507).</title>
        <authorList>
            <person name="Sudarsanam P."/>
            <person name="Ley R."/>
            <person name="Guruge J."/>
            <person name="Turnbaugh P.J."/>
            <person name="Mahowald M."/>
            <person name="Liep D."/>
            <person name="Gordon J."/>
        </authorList>
    </citation>
    <scope>NUCLEOTIDE SEQUENCE [LARGE SCALE GENOMIC DNA]</scope>
    <source>
        <strain evidence="2">DSM 10507 / JCM 14656 / S5a33</strain>
    </source>
</reference>
<protein>
    <submittedName>
        <fullName evidence="1">Uncharacterized protein</fullName>
    </submittedName>
</protein>
<comment type="caution">
    <text evidence="1">The sequence shown here is derived from an EMBL/GenBank/DDBJ whole genome shotgun (WGS) entry which is preliminary data.</text>
</comment>
<keyword evidence="2" id="KW-1185">Reference proteome</keyword>
<dbReference type="RefSeq" id="WP_005951206.1">
    <property type="nucleotide sequence ID" value="NZ_CP136423.1"/>
</dbReference>
<sequence>MASEKKVFNIIKEAGFEPIEDKGIIVKYAPENLSAKIAQFFSLEYYVLQLCKSELIFLPFSTITAGLKREIALQLPYSTIQTVSVKEDLLNYLISITTDTDTITLSTQQKELSDFRSAGFLTFGGLTASNWHKKNFDGTLKTLQSLNS</sequence>
<evidence type="ECO:0000313" key="1">
    <source>
        <dbReference type="EMBL" id="EEG47921.1"/>
    </source>
</evidence>
<gene>
    <name evidence="1" type="ORF">RUMHYD_03205</name>
</gene>
<reference evidence="1 2" key="1">
    <citation type="submission" date="2009-01" db="EMBL/GenBank/DDBJ databases">
        <authorList>
            <person name="Fulton L."/>
            <person name="Clifton S."/>
            <person name="Fulton B."/>
            <person name="Xu J."/>
            <person name="Minx P."/>
            <person name="Pepin K.H."/>
            <person name="Johnson M."/>
            <person name="Bhonagiri V."/>
            <person name="Nash W.E."/>
            <person name="Mardis E.R."/>
            <person name="Wilson R.K."/>
        </authorList>
    </citation>
    <scope>NUCLEOTIDE SEQUENCE [LARGE SCALE GENOMIC DNA]</scope>
    <source>
        <strain evidence="2">DSM 10507 / JCM 14656 / S5a33</strain>
    </source>
</reference>
<evidence type="ECO:0000313" key="2">
    <source>
        <dbReference type="Proteomes" id="UP000003100"/>
    </source>
</evidence>
<proteinExistence type="predicted"/>
<organism evidence="1 2">
    <name type="scientific">Blautia hydrogenotrophica (strain DSM 10507 / JCM 14656 / S5a33)</name>
    <name type="common">Ruminococcus hydrogenotrophicus</name>
    <dbReference type="NCBI Taxonomy" id="476272"/>
    <lineage>
        <taxon>Bacteria</taxon>
        <taxon>Bacillati</taxon>
        <taxon>Bacillota</taxon>
        <taxon>Clostridia</taxon>
        <taxon>Lachnospirales</taxon>
        <taxon>Lachnospiraceae</taxon>
        <taxon>Blautia</taxon>
    </lineage>
</organism>
<accession>C0CQP2</accession>